<keyword evidence="7" id="KW-1185">Reference proteome</keyword>
<reference evidence="6" key="1">
    <citation type="journal article" date="2021" name="Open Biol.">
        <title>Shared evolutionary footprints suggest mitochondrial oxidative damage underlies multiple complex I losses in fungi.</title>
        <authorList>
            <person name="Schikora-Tamarit M.A."/>
            <person name="Marcet-Houben M."/>
            <person name="Nosek J."/>
            <person name="Gabaldon T."/>
        </authorList>
    </citation>
    <scope>NUCLEOTIDE SEQUENCE</scope>
    <source>
        <strain evidence="6">CBS6075</strain>
    </source>
</reference>
<evidence type="ECO:0000313" key="6">
    <source>
        <dbReference type="EMBL" id="KAH3671145.1"/>
    </source>
</evidence>
<dbReference type="GO" id="GO:0005524">
    <property type="term" value="F:ATP binding"/>
    <property type="evidence" value="ECO:0007669"/>
    <property type="project" value="UniProtKB-KW"/>
</dbReference>
<dbReference type="PANTHER" id="PTHR24067">
    <property type="entry name" value="UBIQUITIN-CONJUGATING ENZYME E2"/>
    <property type="match status" value="1"/>
</dbReference>
<protein>
    <recommendedName>
        <fullName evidence="5">UBC core domain-containing protein</fullName>
    </recommendedName>
</protein>
<dbReference type="InterPro" id="IPR016135">
    <property type="entry name" value="UBQ-conjugating_enzyme/RWD"/>
</dbReference>
<evidence type="ECO:0000259" key="5">
    <source>
        <dbReference type="PROSITE" id="PS50127"/>
    </source>
</evidence>
<sequence length="146" mass="16482">MGFGSNRILKELKQFQASDSLQLIPSDDISVQYVDMKVGNNPLYPETYRLRFIIEDDYPFAPPQVQFVGPNKIPIHPHIYSNGHICLNILYDGWSPANSLRTVSLSVQSMLSGNTDGSRPEGDHQYCKSAPKNPLHSKWVFDDDSI</sequence>
<name>A0A9P8PGF7_9ASCO</name>
<dbReference type="OrthoDB" id="406833at2759"/>
<comment type="caution">
    <text evidence="6">The sequence shown here is derived from an EMBL/GenBank/DDBJ whole genome shotgun (WGS) entry which is preliminary data.</text>
</comment>
<keyword evidence="3" id="KW-0067">ATP-binding</keyword>
<dbReference type="RefSeq" id="XP_046064513.1">
    <property type="nucleotide sequence ID" value="XM_046208996.1"/>
</dbReference>
<evidence type="ECO:0000256" key="1">
    <source>
        <dbReference type="ARBA" id="ARBA00022741"/>
    </source>
</evidence>
<feature type="region of interest" description="Disordered" evidence="4">
    <location>
        <begin position="111"/>
        <end position="130"/>
    </location>
</feature>
<evidence type="ECO:0000256" key="2">
    <source>
        <dbReference type="ARBA" id="ARBA00022786"/>
    </source>
</evidence>
<feature type="domain" description="UBC core" evidence="5">
    <location>
        <begin position="3"/>
        <end position="146"/>
    </location>
</feature>
<evidence type="ECO:0000313" key="7">
    <source>
        <dbReference type="Proteomes" id="UP000769157"/>
    </source>
</evidence>
<keyword evidence="1" id="KW-0547">Nucleotide-binding</keyword>
<dbReference type="GeneID" id="70232824"/>
<dbReference type="CDD" id="cd23808">
    <property type="entry name" value="UBCc_UBE2W"/>
    <property type="match status" value="1"/>
</dbReference>
<dbReference type="InterPro" id="IPR050113">
    <property type="entry name" value="Ub_conjugating_enzyme"/>
</dbReference>
<organism evidence="6 7">
    <name type="scientific">Ogataea philodendri</name>
    <dbReference type="NCBI Taxonomy" id="1378263"/>
    <lineage>
        <taxon>Eukaryota</taxon>
        <taxon>Fungi</taxon>
        <taxon>Dikarya</taxon>
        <taxon>Ascomycota</taxon>
        <taxon>Saccharomycotina</taxon>
        <taxon>Pichiomycetes</taxon>
        <taxon>Pichiales</taxon>
        <taxon>Pichiaceae</taxon>
        <taxon>Ogataea</taxon>
    </lineage>
</organism>
<evidence type="ECO:0000256" key="4">
    <source>
        <dbReference type="SAM" id="MobiDB-lite"/>
    </source>
</evidence>
<dbReference type="Gene3D" id="3.10.110.10">
    <property type="entry name" value="Ubiquitin Conjugating Enzyme"/>
    <property type="match status" value="1"/>
</dbReference>
<dbReference type="AlphaFoldDB" id="A0A9P8PGF7"/>
<dbReference type="SUPFAM" id="SSF54495">
    <property type="entry name" value="UBC-like"/>
    <property type="match status" value="1"/>
</dbReference>
<proteinExistence type="predicted"/>
<reference evidence="6" key="2">
    <citation type="submission" date="2021-01" db="EMBL/GenBank/DDBJ databases">
        <authorList>
            <person name="Schikora-Tamarit M.A."/>
        </authorList>
    </citation>
    <scope>NUCLEOTIDE SEQUENCE</scope>
    <source>
        <strain evidence="6">CBS6075</strain>
    </source>
</reference>
<dbReference type="SMART" id="SM00212">
    <property type="entry name" value="UBCc"/>
    <property type="match status" value="1"/>
</dbReference>
<accession>A0A9P8PGF7</accession>
<gene>
    <name evidence="6" type="ORF">OGAPHI_000856</name>
</gene>
<keyword evidence="2" id="KW-0833">Ubl conjugation pathway</keyword>
<dbReference type="EMBL" id="JAEUBE010000084">
    <property type="protein sequence ID" value="KAH3671145.1"/>
    <property type="molecule type" value="Genomic_DNA"/>
</dbReference>
<dbReference type="PROSITE" id="PS50127">
    <property type="entry name" value="UBC_2"/>
    <property type="match status" value="1"/>
</dbReference>
<dbReference type="Pfam" id="PF00179">
    <property type="entry name" value="UQ_con"/>
    <property type="match status" value="1"/>
</dbReference>
<dbReference type="Proteomes" id="UP000769157">
    <property type="component" value="Unassembled WGS sequence"/>
</dbReference>
<dbReference type="InterPro" id="IPR000608">
    <property type="entry name" value="UBC"/>
</dbReference>
<evidence type="ECO:0000256" key="3">
    <source>
        <dbReference type="ARBA" id="ARBA00022840"/>
    </source>
</evidence>